<sequence>QQACATIVEIADRASMESPEQVEKALLQVLELSSDATVKGNAEKSLVIAREGIQLKKEEAQFTSVFDGVSLKGWTQPGKVYRVEEGAIVGGSLEKAIGGGNDYLCLDGDYGDFELRLEARIKGTAGPNGGIYLRSSRTAGVGYQADLGAAYYGCLYDEVRRGRMLAHANPKQEFETGQWVDYRIRCEGPRIRIWINGTQTVDYTEQEPGIDMSGAIGFQSHANNPNETWYRNIRVRKLDKSEPDEKEFTSLFDGKTLTGWEGNMDMFRVEQGSIVAGSLENNIPQNEFLCTQKPYGDFDLQLQFKILGKGANAGVQTRSKRVPNHHEVSGYQADLGAGYWGCLY</sequence>
<dbReference type="InterPro" id="IPR010496">
    <property type="entry name" value="AL/BT2_dom"/>
</dbReference>
<accession>A0A0F8YWM0</accession>
<evidence type="ECO:0000259" key="1">
    <source>
        <dbReference type="Pfam" id="PF06439"/>
    </source>
</evidence>
<dbReference type="Pfam" id="PF06439">
    <property type="entry name" value="3keto-disac_hyd"/>
    <property type="match status" value="2"/>
</dbReference>
<dbReference type="AlphaFoldDB" id="A0A0F8YWM0"/>
<feature type="domain" description="3-keto-alpha-glucoside-1,2-lyase/3-keto-2-hydroxy-glucal hydratase" evidence="1">
    <location>
        <begin position="62"/>
        <end position="236"/>
    </location>
</feature>
<comment type="caution">
    <text evidence="2">The sequence shown here is derived from an EMBL/GenBank/DDBJ whole genome shotgun (WGS) entry which is preliminary data.</text>
</comment>
<feature type="non-terminal residue" evidence="2">
    <location>
        <position position="344"/>
    </location>
</feature>
<dbReference type="Gene3D" id="2.60.120.560">
    <property type="entry name" value="Exo-inulinase, domain 1"/>
    <property type="match status" value="2"/>
</dbReference>
<name>A0A0F8YWM0_9ZZZZ</name>
<dbReference type="GO" id="GO:0016787">
    <property type="term" value="F:hydrolase activity"/>
    <property type="evidence" value="ECO:0007669"/>
    <property type="project" value="InterPro"/>
</dbReference>
<reference evidence="2" key="1">
    <citation type="journal article" date="2015" name="Nature">
        <title>Complex archaea that bridge the gap between prokaryotes and eukaryotes.</title>
        <authorList>
            <person name="Spang A."/>
            <person name="Saw J.H."/>
            <person name="Jorgensen S.L."/>
            <person name="Zaremba-Niedzwiedzka K."/>
            <person name="Martijn J."/>
            <person name="Lind A.E."/>
            <person name="van Eijk R."/>
            <person name="Schleper C."/>
            <person name="Guy L."/>
            <person name="Ettema T.J."/>
        </authorList>
    </citation>
    <scope>NUCLEOTIDE SEQUENCE</scope>
</reference>
<organism evidence="2">
    <name type="scientific">marine sediment metagenome</name>
    <dbReference type="NCBI Taxonomy" id="412755"/>
    <lineage>
        <taxon>unclassified sequences</taxon>
        <taxon>metagenomes</taxon>
        <taxon>ecological metagenomes</taxon>
    </lineage>
</organism>
<gene>
    <name evidence="2" type="ORF">LCGC14_3105490</name>
</gene>
<evidence type="ECO:0000313" key="2">
    <source>
        <dbReference type="EMBL" id="KKK52381.1"/>
    </source>
</evidence>
<proteinExistence type="predicted"/>
<protein>
    <recommendedName>
        <fullName evidence="1">3-keto-alpha-glucoside-1,2-lyase/3-keto-2-hydroxy-glucal hydratase domain-containing protein</fullName>
    </recommendedName>
</protein>
<feature type="domain" description="3-keto-alpha-glucoside-1,2-lyase/3-keto-2-hydroxy-glucal hydratase" evidence="1">
    <location>
        <begin position="247"/>
        <end position="337"/>
    </location>
</feature>
<feature type="non-terminal residue" evidence="2">
    <location>
        <position position="1"/>
    </location>
</feature>
<dbReference type="EMBL" id="LAZR01067043">
    <property type="protein sequence ID" value="KKK52381.1"/>
    <property type="molecule type" value="Genomic_DNA"/>
</dbReference>